<evidence type="ECO:0000259" key="5">
    <source>
        <dbReference type="Pfam" id="PF00535"/>
    </source>
</evidence>
<dbReference type="EMBL" id="RMBX01000013">
    <property type="protein sequence ID" value="RPD38927.1"/>
    <property type="molecule type" value="Genomic_DNA"/>
</dbReference>
<feature type="transmembrane region" description="Helical" evidence="4">
    <location>
        <begin position="351"/>
        <end position="371"/>
    </location>
</feature>
<feature type="domain" description="Glycosyltransferase 2-like" evidence="5">
    <location>
        <begin position="49"/>
        <end position="184"/>
    </location>
</feature>
<accession>A0A3N4MBW2</accession>
<dbReference type="Gene3D" id="3.90.550.10">
    <property type="entry name" value="Spore Coat Polysaccharide Biosynthesis Protein SpsA, Chain A"/>
    <property type="match status" value="1"/>
</dbReference>
<dbReference type="InterPro" id="IPR029044">
    <property type="entry name" value="Nucleotide-diphossugar_trans"/>
</dbReference>
<feature type="transmembrane region" description="Helical" evidence="4">
    <location>
        <begin position="318"/>
        <end position="339"/>
    </location>
</feature>
<dbReference type="GO" id="GO:0016757">
    <property type="term" value="F:glycosyltransferase activity"/>
    <property type="evidence" value="ECO:0007669"/>
    <property type="project" value="UniProtKB-KW"/>
</dbReference>
<keyword evidence="7" id="KW-1185">Reference proteome</keyword>
<keyword evidence="4" id="KW-0472">Membrane</keyword>
<keyword evidence="3 6" id="KW-0808">Transferase</keyword>
<dbReference type="Pfam" id="PF00535">
    <property type="entry name" value="Glycos_transf_2"/>
    <property type="match status" value="1"/>
</dbReference>
<dbReference type="OrthoDB" id="9800276at2"/>
<comment type="caution">
    <text evidence="6">The sequence shown here is derived from an EMBL/GenBank/DDBJ whole genome shotgun (WGS) entry which is preliminary data.</text>
</comment>
<feature type="transmembrane region" description="Helical" evidence="4">
    <location>
        <begin position="6"/>
        <end position="27"/>
    </location>
</feature>
<organism evidence="6 7">
    <name type="scientific">Chitinophaga barathri</name>
    <dbReference type="NCBI Taxonomy" id="1647451"/>
    <lineage>
        <taxon>Bacteria</taxon>
        <taxon>Pseudomonadati</taxon>
        <taxon>Bacteroidota</taxon>
        <taxon>Chitinophagia</taxon>
        <taxon>Chitinophagales</taxon>
        <taxon>Chitinophagaceae</taxon>
        <taxon>Chitinophaga</taxon>
    </lineage>
</organism>
<reference evidence="7" key="1">
    <citation type="submission" date="2018-11" db="EMBL/GenBank/DDBJ databases">
        <title>Chitinophaga lutea sp.nov., isolate from arsenic contaminated soil.</title>
        <authorList>
            <person name="Zong Y."/>
        </authorList>
    </citation>
    <scope>NUCLEOTIDE SEQUENCE [LARGE SCALE GENOMIC DNA]</scope>
    <source>
        <strain evidence="7">YLT18</strain>
    </source>
</reference>
<keyword evidence="4" id="KW-0812">Transmembrane</keyword>
<dbReference type="Proteomes" id="UP000279089">
    <property type="component" value="Unassembled WGS sequence"/>
</dbReference>
<evidence type="ECO:0000256" key="3">
    <source>
        <dbReference type="ARBA" id="ARBA00022679"/>
    </source>
</evidence>
<keyword evidence="4" id="KW-1133">Transmembrane helix</keyword>
<evidence type="ECO:0000256" key="1">
    <source>
        <dbReference type="ARBA" id="ARBA00006739"/>
    </source>
</evidence>
<comment type="similarity">
    <text evidence="1">Belongs to the glycosyltransferase 2 family.</text>
</comment>
<evidence type="ECO:0000256" key="2">
    <source>
        <dbReference type="ARBA" id="ARBA00022676"/>
    </source>
</evidence>
<dbReference type="AlphaFoldDB" id="A0A3N4MBW2"/>
<proteinExistence type="inferred from homology"/>
<keyword evidence="2" id="KW-0328">Glycosyltransferase</keyword>
<evidence type="ECO:0000313" key="6">
    <source>
        <dbReference type="EMBL" id="RPD38927.1"/>
    </source>
</evidence>
<dbReference type="PANTHER" id="PTHR43630:SF1">
    <property type="entry name" value="POLY-BETA-1,6-N-ACETYL-D-GLUCOSAMINE SYNTHASE"/>
    <property type="match status" value="1"/>
</dbReference>
<feature type="transmembrane region" description="Helical" evidence="4">
    <location>
        <begin position="291"/>
        <end position="312"/>
    </location>
</feature>
<dbReference type="SUPFAM" id="SSF53448">
    <property type="entry name" value="Nucleotide-diphospho-sugar transferases"/>
    <property type="match status" value="1"/>
</dbReference>
<sequence>MSDNLGIIIFYIFAAAAGIQVLYYLVFFSRVAFYKRRFDEDHPPQEALSVIICAKNEERSLPKNLPTVLQQRYHIHQQPEYEVIVVNDNSEDDSKYYLASIENGYSHYRHIEIKQAAQFIPGKKYPLSIGIKGAKYDTVVLTDADCKPGSTHWLSMISQGFENGKEIVLGYGPYYKKPGFLNKVIRYETYFSALQYLSYAMAGIPYMGVGRNLAYKKDLFFKHKGFTAHQHIASGDDDLFVNRAANGSNVGVVINKHAFAYSEPKTRWKHWFAQKTRHMSTGKHYRFGHKLLLGLFSLSHFIFYPAMIAALFYMPMLYVTLGILGGKILIQSLITFFALKKLDEKDLFWYSWLMDILMFLYYVIFTPALFFQKGRSKWK</sequence>
<evidence type="ECO:0000313" key="7">
    <source>
        <dbReference type="Proteomes" id="UP000279089"/>
    </source>
</evidence>
<name>A0A3N4MBW2_9BACT</name>
<gene>
    <name evidence="6" type="ORF">EG028_22540</name>
</gene>
<dbReference type="RefSeq" id="WP_120518523.1">
    <property type="nucleotide sequence ID" value="NZ_QXZY01000013.1"/>
</dbReference>
<protein>
    <submittedName>
        <fullName evidence="6">Glycosyltransferase</fullName>
    </submittedName>
</protein>
<dbReference type="InterPro" id="IPR001173">
    <property type="entry name" value="Glyco_trans_2-like"/>
</dbReference>
<evidence type="ECO:0000256" key="4">
    <source>
        <dbReference type="SAM" id="Phobius"/>
    </source>
</evidence>
<dbReference type="PANTHER" id="PTHR43630">
    <property type="entry name" value="POLY-BETA-1,6-N-ACETYL-D-GLUCOSAMINE SYNTHASE"/>
    <property type="match status" value="1"/>
</dbReference>